<dbReference type="OrthoDB" id="10402864at2759"/>
<keyword evidence="2" id="KW-1185">Reference proteome</keyword>
<protein>
    <submittedName>
        <fullName evidence="1">Uncharacterized protein</fullName>
    </submittedName>
</protein>
<name>A0A2G5UAV0_9PELO</name>
<reference evidence="2" key="1">
    <citation type="submission" date="2017-10" db="EMBL/GenBank/DDBJ databases">
        <title>Rapid genome shrinkage in a self-fertile nematode reveals novel sperm competition proteins.</title>
        <authorList>
            <person name="Yin D."/>
            <person name="Schwarz E.M."/>
            <person name="Thomas C.G."/>
            <person name="Felde R.L."/>
            <person name="Korf I.F."/>
            <person name="Cutter A.D."/>
            <person name="Schartner C.M."/>
            <person name="Ralston E.J."/>
            <person name="Meyer B.J."/>
            <person name="Haag E.S."/>
        </authorList>
    </citation>
    <scope>NUCLEOTIDE SEQUENCE [LARGE SCALE GENOMIC DNA]</scope>
    <source>
        <strain evidence="2">JU1422</strain>
    </source>
</reference>
<dbReference type="Proteomes" id="UP000230233">
    <property type="component" value="Chromosome IV"/>
</dbReference>
<sequence length="127" mass="13512">MSKSFLALGVLAITLSIVVSIALKLLKSADPETSYFQVLIREIDNPSGNLLDGSPCNPFGFVGMGCNTYLTGGVAVGSDLTNTFENTQINSHGESKISNLNLILKDVNAAKVSEFTVPKKCQLTKCL</sequence>
<organism evidence="1 2">
    <name type="scientific">Caenorhabditis nigoni</name>
    <dbReference type="NCBI Taxonomy" id="1611254"/>
    <lineage>
        <taxon>Eukaryota</taxon>
        <taxon>Metazoa</taxon>
        <taxon>Ecdysozoa</taxon>
        <taxon>Nematoda</taxon>
        <taxon>Chromadorea</taxon>
        <taxon>Rhabditida</taxon>
        <taxon>Rhabditina</taxon>
        <taxon>Rhabditomorpha</taxon>
        <taxon>Rhabditoidea</taxon>
        <taxon>Rhabditidae</taxon>
        <taxon>Peloderinae</taxon>
        <taxon>Caenorhabditis</taxon>
    </lineage>
</organism>
<comment type="caution">
    <text evidence="1">The sequence shown here is derived from an EMBL/GenBank/DDBJ whole genome shotgun (WGS) entry which is preliminary data.</text>
</comment>
<evidence type="ECO:0000313" key="2">
    <source>
        <dbReference type="Proteomes" id="UP000230233"/>
    </source>
</evidence>
<proteinExistence type="predicted"/>
<dbReference type="EMBL" id="PDUG01000004">
    <property type="protein sequence ID" value="PIC36471.1"/>
    <property type="molecule type" value="Genomic_DNA"/>
</dbReference>
<evidence type="ECO:0000313" key="1">
    <source>
        <dbReference type="EMBL" id="PIC36471.1"/>
    </source>
</evidence>
<accession>A0A2G5UAV0</accession>
<gene>
    <name evidence="1" type="primary">Cnig_chr_IV.g15449</name>
    <name evidence="1" type="ORF">B9Z55_015449</name>
</gene>
<dbReference type="AlphaFoldDB" id="A0A2G5UAV0"/>
<dbReference type="STRING" id="1611254.A0A2G5UAV0"/>